<name>A5APM2_VITVI</name>
<dbReference type="Pfam" id="PF25597">
    <property type="entry name" value="SH3_retrovirus"/>
    <property type="match status" value="1"/>
</dbReference>
<dbReference type="InterPro" id="IPR025724">
    <property type="entry name" value="GAG-pre-integrase_dom"/>
</dbReference>
<protein>
    <submittedName>
        <fullName evidence="3">Uncharacterized protein</fullName>
    </submittedName>
</protein>
<feature type="domain" description="GAG-pre-integrase" evidence="1">
    <location>
        <begin position="172"/>
        <end position="230"/>
    </location>
</feature>
<dbReference type="InterPro" id="IPR057670">
    <property type="entry name" value="SH3_retrovirus"/>
</dbReference>
<dbReference type="PANTHER" id="PTHR35317">
    <property type="entry name" value="OS04G0629600 PROTEIN"/>
    <property type="match status" value="1"/>
</dbReference>
<evidence type="ECO:0000313" key="3">
    <source>
        <dbReference type="EMBL" id="CAN62685.1"/>
    </source>
</evidence>
<dbReference type="EMBL" id="AM431566">
    <property type="protein sequence ID" value="CAN62685.1"/>
    <property type="molecule type" value="Genomic_DNA"/>
</dbReference>
<feature type="domain" description="Retroviral polymerase SH3-like" evidence="2">
    <location>
        <begin position="262"/>
        <end position="325"/>
    </location>
</feature>
<evidence type="ECO:0000259" key="1">
    <source>
        <dbReference type="Pfam" id="PF13976"/>
    </source>
</evidence>
<gene>
    <name evidence="3" type="ORF">VITISV_019302</name>
</gene>
<evidence type="ECO:0000259" key="2">
    <source>
        <dbReference type="Pfam" id="PF25597"/>
    </source>
</evidence>
<accession>A5APM2</accession>
<dbReference type="AlphaFoldDB" id="A5APM2"/>
<dbReference type="PANTHER" id="PTHR35317:SF31">
    <property type="entry name" value="DUF4219 DOMAIN-CONTAINING PROTEIN"/>
    <property type="match status" value="1"/>
</dbReference>
<proteinExistence type="predicted"/>
<organism evidence="3">
    <name type="scientific">Vitis vinifera</name>
    <name type="common">Grape</name>
    <dbReference type="NCBI Taxonomy" id="29760"/>
    <lineage>
        <taxon>Eukaryota</taxon>
        <taxon>Viridiplantae</taxon>
        <taxon>Streptophyta</taxon>
        <taxon>Embryophyta</taxon>
        <taxon>Tracheophyta</taxon>
        <taxon>Spermatophyta</taxon>
        <taxon>Magnoliopsida</taxon>
        <taxon>eudicotyledons</taxon>
        <taxon>Gunneridae</taxon>
        <taxon>Pentapetalae</taxon>
        <taxon>rosids</taxon>
        <taxon>Vitales</taxon>
        <taxon>Vitaceae</taxon>
        <taxon>Viteae</taxon>
        <taxon>Vitis</taxon>
    </lineage>
</organism>
<reference evidence="3" key="1">
    <citation type="journal article" date="2007" name="PLoS ONE">
        <title>The first genome sequence of an elite grapevine cultivar (Pinot noir Vitis vinifera L.): coping with a highly heterozygous genome.</title>
        <authorList>
            <person name="Velasco R."/>
            <person name="Zharkikh A."/>
            <person name="Troggio M."/>
            <person name="Cartwright D.A."/>
            <person name="Cestaro A."/>
            <person name="Pruss D."/>
            <person name="Pindo M."/>
            <person name="FitzGerald L.M."/>
            <person name="Vezzulli S."/>
            <person name="Reid J."/>
            <person name="Malacarne G."/>
            <person name="Iliev D."/>
            <person name="Coppola G."/>
            <person name="Wardell B."/>
            <person name="Micheletti D."/>
            <person name="Macalma T."/>
            <person name="Facci M."/>
            <person name="Mitchell J.T."/>
            <person name="Perazzolli M."/>
            <person name="Eldredge G."/>
            <person name="Gatto P."/>
            <person name="Oyzerski R."/>
            <person name="Moretto M."/>
            <person name="Gutin N."/>
            <person name="Stefanini M."/>
            <person name="Chen Y."/>
            <person name="Segala C."/>
            <person name="Davenport C."/>
            <person name="Dematte L."/>
            <person name="Mraz A."/>
            <person name="Battilana J."/>
            <person name="Stormo K."/>
            <person name="Costa F."/>
            <person name="Tao Q."/>
            <person name="Si-Ammour A."/>
            <person name="Harkins T."/>
            <person name="Lackey A."/>
            <person name="Perbost C."/>
            <person name="Taillon B."/>
            <person name="Stella A."/>
            <person name="Solovyev V."/>
            <person name="Fawcett J.A."/>
            <person name="Sterck L."/>
            <person name="Vandepoele K."/>
            <person name="Grando S.M."/>
            <person name="Toppo S."/>
            <person name="Moser C."/>
            <person name="Lanchbury J."/>
            <person name="Bogden R."/>
            <person name="Skolnick M."/>
            <person name="Sgaramella V."/>
            <person name="Bhatnagar S.K."/>
            <person name="Fontana P."/>
            <person name="Gutin A."/>
            <person name="Van de Peer Y."/>
            <person name="Salamini F."/>
            <person name="Viola R."/>
        </authorList>
    </citation>
    <scope>NUCLEOTIDE SEQUENCE</scope>
</reference>
<dbReference type="Pfam" id="PF13976">
    <property type="entry name" value="gag_pre-integrs"/>
    <property type="match status" value="1"/>
</dbReference>
<sequence>MATSSISLLAPQIFAGENYQIWSVKMQTTTKEAWDKLKLEYQGSDRTKQMQVLNLKRDFKSLTMSLGEKFPDAKIAEKVLVTLPERFESKISSLEESRDLSQISLVELMNALQAQEQRRALRQENVTEGQMLEKQYSLQFKDNWCIIFDPYGEKLLCMKMKSKSFAINWENASKYAYVGVTQSVSNLWHKRFGHYNQRSLVELKKLELVKDMPNASDEAQICEICQQGKQARLPTKSLKNKTSYEAWYGVKPSVSHLKIFGSICYYHVLEPKRSKLDRKTQKGILIGYGTSTKGYRILCLHINKVVLSKNVKVDEMTTWDWQNKKNMQSDVGFDNHEDFQTSESIDDFPVRGTRSLEDIYQRCSLAITEPTSYVEDKDSEAWRRAMQEKIKMINKTKT</sequence>